<dbReference type="Gene3D" id="3.40.50.300">
    <property type="entry name" value="P-loop containing nucleotide triphosphate hydrolases"/>
    <property type="match status" value="1"/>
</dbReference>
<dbReference type="SUPFAM" id="SSF46785">
    <property type="entry name" value="Winged helix' DNA-binding domain"/>
    <property type="match status" value="1"/>
</dbReference>
<dbReference type="PANTHER" id="PTHR35372:SF2">
    <property type="entry name" value="SF3 HELICASE DOMAIN-CONTAINING PROTEIN"/>
    <property type="match status" value="1"/>
</dbReference>
<evidence type="ECO:0000256" key="5">
    <source>
        <dbReference type="SAM" id="MobiDB-lite"/>
    </source>
</evidence>
<feature type="region of interest" description="Disordered" evidence="5">
    <location>
        <begin position="212"/>
        <end position="240"/>
    </location>
</feature>
<evidence type="ECO:0000313" key="7">
    <source>
        <dbReference type="EMBL" id="QKJ57278.1"/>
    </source>
</evidence>
<evidence type="ECO:0000313" key="8">
    <source>
        <dbReference type="Proteomes" id="UP000503464"/>
    </source>
</evidence>
<evidence type="ECO:0000256" key="1">
    <source>
        <dbReference type="ARBA" id="ARBA00022741"/>
    </source>
</evidence>
<gene>
    <name evidence="7" type="ORF">G9399_01280</name>
</gene>
<accession>A0AAE7EEP7</accession>
<dbReference type="GO" id="GO:0004386">
    <property type="term" value="F:helicase activity"/>
    <property type="evidence" value="ECO:0007669"/>
    <property type="project" value="UniProtKB-KW"/>
</dbReference>
<dbReference type="InterPro" id="IPR036390">
    <property type="entry name" value="WH_DNA-bd_sf"/>
</dbReference>
<dbReference type="RefSeq" id="WP_173408557.1">
    <property type="nucleotide sequence ID" value="NZ_CP054160.3"/>
</dbReference>
<keyword evidence="1" id="KW-0547">Nucleotide-binding</keyword>
<dbReference type="PANTHER" id="PTHR35372">
    <property type="entry name" value="ATP BINDING PROTEIN-RELATED"/>
    <property type="match status" value="1"/>
</dbReference>
<dbReference type="InterPro" id="IPR004968">
    <property type="entry name" value="DNA_primase/NTPase_C"/>
</dbReference>
<organism evidence="7 8">
    <name type="scientific">Serratia fonticola</name>
    <dbReference type="NCBI Taxonomy" id="47917"/>
    <lineage>
        <taxon>Bacteria</taxon>
        <taxon>Pseudomonadati</taxon>
        <taxon>Pseudomonadota</taxon>
        <taxon>Gammaproteobacteria</taxon>
        <taxon>Enterobacterales</taxon>
        <taxon>Yersiniaceae</taxon>
        <taxon>Serratia</taxon>
    </lineage>
</organism>
<dbReference type="Pfam" id="PF19263">
    <property type="entry name" value="DUF5906"/>
    <property type="match status" value="1"/>
</dbReference>
<dbReference type="Gene3D" id="1.10.10.10">
    <property type="entry name" value="Winged helix-like DNA-binding domain superfamily/Winged helix DNA-binding domain"/>
    <property type="match status" value="1"/>
</dbReference>
<dbReference type="EMBL" id="CP054160">
    <property type="protein sequence ID" value="QKJ57278.1"/>
    <property type="molecule type" value="Genomic_DNA"/>
</dbReference>
<dbReference type="Pfam" id="PF08707">
    <property type="entry name" value="PriCT_2"/>
    <property type="match status" value="1"/>
</dbReference>
<dbReference type="GO" id="GO:0016817">
    <property type="term" value="F:hydrolase activity, acting on acid anhydrides"/>
    <property type="evidence" value="ECO:0007669"/>
    <property type="project" value="InterPro"/>
</dbReference>
<sequence length="799" mass="89426">MWSNYLLARGNRRTPATSTANSFADFSMSILSKRVEISITPAMTDEERRQEKQKLYWFAPPTKQAGQRRIVSNMAPCPYGCLNIDEATPGAIPLLLNRLGPYSAFAYQTASHTLEAPRLRVVFEYSCSVAAAERRIVSEATETLLMQLAGFALASIEGKKAKWVNGADYVVFDRGVYSAQSYFYCPDAGAESYQYTGEAIDVDVLPLPVAPPKAEKGASKGKGKKQRQRDAESEDFDDWGSLDAGPDNFLVADLRSALSFPKWQNPSDDYDTWIENGIRLSSLKGTEYEDDVKALWHQYSARSSEYREDYTEDKWSGFTAERSSYRAIFAASQALGWNNPGKWRARAAHIGDMKPSTRGELLAQYYGNVCLKADGNMVYRYTGQGWEHIPDAELIRQLSQVFKENKVPFTPYEVKSAIEAMGMLLPLMGDTPRNLIGFANGVYDIEAQHFRPHCPEDWLTCHNGVAYAQPVKGENLKDHAPNFYRWLSHSADGDTRKMERIKAALYMVLANRYDWQLFIEVTGAGGSGKSVLTGIARMLAGELHTTSGTMEDMDIARERASFVGKSLITLPDQATYTGSGSGIKAITGGDVVRIDPKHEKPFHTVIRAVVIATNNEPMRFTERQGGISRRRVIFPLNREVSKAERDPALSDKIKAELSVIVRCLLVDFEQPSKAEELLIEQRDSVEALQVKNDNDPMYGFCSQLNGLPNPDGMYMGNAIMARNPLVYLYHAYLAYLEAHGYQRVPTLPKFSGDLRDTLKAFGVVLEKHPTKKGYRYNVTLSDQAREWLEGGDEETPLTL</sequence>
<proteinExistence type="predicted"/>
<keyword evidence="2" id="KW-0378">Hydrolase</keyword>
<feature type="domain" description="SF3 helicase" evidence="6">
    <location>
        <begin position="499"/>
        <end position="649"/>
    </location>
</feature>
<dbReference type="PROSITE" id="PS51206">
    <property type="entry name" value="SF3_HELICASE_1"/>
    <property type="match status" value="1"/>
</dbReference>
<dbReference type="Proteomes" id="UP000503464">
    <property type="component" value="Chromosome"/>
</dbReference>
<dbReference type="GO" id="GO:0003677">
    <property type="term" value="F:DNA binding"/>
    <property type="evidence" value="ECO:0007669"/>
    <property type="project" value="UniProtKB-KW"/>
</dbReference>
<reference evidence="8" key="1">
    <citation type="submission" date="2020-03" db="EMBL/GenBank/DDBJ databases">
        <title>Genome sequences of seven Enterobacteriaceae strains isolated from Canadian wastewater treatment facilities.</title>
        <authorList>
            <person name="Huang H."/>
            <person name="Chmara J.T."/>
            <person name="Duceppe M.-O."/>
        </authorList>
    </citation>
    <scope>NUCLEOTIDE SEQUENCE [LARGE SCALE GENOMIC DNA]</scope>
    <source>
        <strain evidence="8">Biosolid 3</strain>
    </source>
</reference>
<dbReference type="InterPro" id="IPR014818">
    <property type="entry name" value="Phage/plasmid_primase_P4_C"/>
</dbReference>
<evidence type="ECO:0000259" key="6">
    <source>
        <dbReference type="PROSITE" id="PS51206"/>
    </source>
</evidence>
<dbReference type="GO" id="GO:0005524">
    <property type="term" value="F:ATP binding"/>
    <property type="evidence" value="ECO:0007669"/>
    <property type="project" value="UniProtKB-KW"/>
</dbReference>
<protein>
    <submittedName>
        <fullName evidence="7">Primase-like DNA-binding domain-containing protein</fullName>
    </submittedName>
</protein>
<dbReference type="InterPro" id="IPR014819">
    <property type="entry name" value="PriCT_2"/>
</dbReference>
<evidence type="ECO:0000256" key="3">
    <source>
        <dbReference type="ARBA" id="ARBA00022806"/>
    </source>
</evidence>
<keyword evidence="7" id="KW-0238">DNA-binding</keyword>
<evidence type="ECO:0000256" key="4">
    <source>
        <dbReference type="ARBA" id="ARBA00022840"/>
    </source>
</evidence>
<dbReference type="InterPro" id="IPR014015">
    <property type="entry name" value="Helicase_SF3_DNA-vir"/>
</dbReference>
<keyword evidence="4" id="KW-0067">ATP-binding</keyword>
<evidence type="ECO:0000256" key="2">
    <source>
        <dbReference type="ARBA" id="ARBA00022801"/>
    </source>
</evidence>
<name>A0AAE7EEP7_SERFO</name>
<keyword evidence="3" id="KW-0347">Helicase</keyword>
<dbReference type="SMART" id="SM00885">
    <property type="entry name" value="D5_N"/>
    <property type="match status" value="1"/>
</dbReference>
<dbReference type="InterPro" id="IPR036388">
    <property type="entry name" value="WH-like_DNA-bd_sf"/>
</dbReference>
<dbReference type="InterPro" id="IPR045455">
    <property type="entry name" value="NrS-1_pol-like_helicase"/>
</dbReference>
<dbReference type="InterPro" id="IPR051620">
    <property type="entry name" value="ORF904-like_C"/>
</dbReference>
<dbReference type="Pfam" id="PF08706">
    <property type="entry name" value="D5_N"/>
    <property type="match status" value="1"/>
</dbReference>
<dbReference type="SUPFAM" id="SSF52540">
    <property type="entry name" value="P-loop containing nucleoside triphosphate hydrolases"/>
    <property type="match status" value="1"/>
</dbReference>
<dbReference type="Pfam" id="PF03288">
    <property type="entry name" value="Pox_D5"/>
    <property type="match status" value="1"/>
</dbReference>
<dbReference type="AlphaFoldDB" id="A0AAE7EEP7"/>
<dbReference type="InterPro" id="IPR027417">
    <property type="entry name" value="P-loop_NTPase"/>
</dbReference>